<proteinExistence type="predicted"/>
<organism evidence="1 2">
    <name type="scientific">Rhodovulum adriaticum</name>
    <name type="common">Rhodopseudomonas adriatica</name>
    <dbReference type="NCBI Taxonomy" id="35804"/>
    <lineage>
        <taxon>Bacteria</taxon>
        <taxon>Pseudomonadati</taxon>
        <taxon>Pseudomonadota</taxon>
        <taxon>Alphaproteobacteria</taxon>
        <taxon>Rhodobacterales</taxon>
        <taxon>Paracoccaceae</taxon>
        <taxon>Rhodovulum</taxon>
    </lineage>
</organism>
<dbReference type="RefSeq" id="WP_132601565.1">
    <property type="nucleotide sequence ID" value="NZ_NRRP01000022.1"/>
</dbReference>
<dbReference type="Gene3D" id="1.10.3230.30">
    <property type="entry name" value="Phage gp6-like head-tail connector protein"/>
    <property type="match status" value="1"/>
</dbReference>
<comment type="caution">
    <text evidence="1">The sequence shown here is derived from an EMBL/GenBank/DDBJ whole genome shotgun (WGS) entry which is preliminary data.</text>
</comment>
<dbReference type="AlphaFoldDB" id="A0A4R2NV83"/>
<keyword evidence="2" id="KW-1185">Reference proteome</keyword>
<evidence type="ECO:0000313" key="2">
    <source>
        <dbReference type="Proteomes" id="UP000295733"/>
    </source>
</evidence>
<reference evidence="1 2" key="1">
    <citation type="submission" date="2019-03" db="EMBL/GenBank/DDBJ databases">
        <title>Genomic Encyclopedia of Type Strains, Phase IV (KMG-IV): sequencing the most valuable type-strain genomes for metagenomic binning, comparative biology and taxonomic classification.</title>
        <authorList>
            <person name="Goeker M."/>
        </authorList>
    </citation>
    <scope>NUCLEOTIDE SEQUENCE [LARGE SCALE GENOMIC DNA]</scope>
    <source>
        <strain evidence="1 2">DSM 2781</strain>
    </source>
</reference>
<dbReference type="EMBL" id="SLXL01000003">
    <property type="protein sequence ID" value="TCP25478.1"/>
    <property type="molecule type" value="Genomic_DNA"/>
</dbReference>
<sequence length="199" mass="21339">MMLIEQTTVPTAALPLERFKEHLRLGTGFADDGGQDALLEALLRAAIGAIEGRTGKVLLARGFTWTVMAWRDTGRQALPVAPVTAITELRVLDRQGGVTVMSPETYQLVRDTHRPRLGATATLLPQIPLGGQAEVDFQAGFGAAWAAVPADLAQAVFLLAAHYHEHRHEAALGEGGMPFGVMALLERWRTVRVLGGAAT</sequence>
<name>A0A4R2NV83_RHOAD</name>
<dbReference type="Proteomes" id="UP000295733">
    <property type="component" value="Unassembled WGS sequence"/>
</dbReference>
<dbReference type="OrthoDB" id="8478788at2"/>
<protein>
    <submittedName>
        <fullName evidence="1">Putative phiE125 gp8 family phage protein</fullName>
    </submittedName>
</protein>
<accession>A0A4R2NV83</accession>
<dbReference type="NCBIfam" id="TIGR02215">
    <property type="entry name" value="phage_chp_gp8"/>
    <property type="match status" value="1"/>
</dbReference>
<dbReference type="InterPro" id="IPR011738">
    <property type="entry name" value="Phage_CHP"/>
</dbReference>
<gene>
    <name evidence="1" type="ORF">EV656_103230</name>
</gene>
<evidence type="ECO:0000313" key="1">
    <source>
        <dbReference type="EMBL" id="TCP25478.1"/>
    </source>
</evidence>
<dbReference type="CDD" id="cd08054">
    <property type="entry name" value="gp6"/>
    <property type="match status" value="1"/>
</dbReference>